<dbReference type="SUPFAM" id="SSF50249">
    <property type="entry name" value="Nucleic acid-binding proteins"/>
    <property type="match status" value="1"/>
</dbReference>
<proteinExistence type="inferred from homology"/>
<evidence type="ECO:0000256" key="1">
    <source>
        <dbReference type="ARBA" id="ARBA00022603"/>
    </source>
</evidence>
<evidence type="ECO:0000313" key="7">
    <source>
        <dbReference type="EMBL" id="HGF35036.1"/>
    </source>
</evidence>
<dbReference type="GO" id="GO:0008173">
    <property type="term" value="F:RNA methyltransferase activity"/>
    <property type="evidence" value="ECO:0007669"/>
    <property type="project" value="InterPro"/>
</dbReference>
<dbReference type="InterPro" id="IPR030391">
    <property type="entry name" value="MeTrfase_TrmA_CS"/>
</dbReference>
<dbReference type="Gene3D" id="2.40.50.1070">
    <property type="match status" value="1"/>
</dbReference>
<reference evidence="7" key="1">
    <citation type="journal article" date="2020" name="mSystems">
        <title>Genome- and Community-Level Interaction Insights into Carbon Utilization and Element Cycling Functions of Hydrothermarchaeota in Hydrothermal Sediment.</title>
        <authorList>
            <person name="Zhou Z."/>
            <person name="Liu Y."/>
            <person name="Xu W."/>
            <person name="Pan J."/>
            <person name="Luo Z.H."/>
            <person name="Li M."/>
        </authorList>
    </citation>
    <scope>NUCLEOTIDE SEQUENCE [LARGE SCALE GENOMIC DNA]</scope>
    <source>
        <strain evidence="7">SpSt-897</strain>
    </source>
</reference>
<accession>A0A7C3UZ25</accession>
<keyword evidence="2 4" id="KW-0808">Transferase</keyword>
<evidence type="ECO:0000256" key="2">
    <source>
        <dbReference type="ARBA" id="ARBA00022679"/>
    </source>
</evidence>
<organism evidence="7">
    <name type="scientific">Desulfobacca acetoxidans</name>
    <dbReference type="NCBI Taxonomy" id="60893"/>
    <lineage>
        <taxon>Bacteria</taxon>
        <taxon>Pseudomonadati</taxon>
        <taxon>Thermodesulfobacteriota</taxon>
        <taxon>Desulfobaccia</taxon>
        <taxon>Desulfobaccales</taxon>
        <taxon>Desulfobaccaceae</taxon>
        <taxon>Desulfobacca</taxon>
    </lineage>
</organism>
<dbReference type="Gene3D" id="3.40.50.150">
    <property type="entry name" value="Vaccinia Virus protein VP39"/>
    <property type="match status" value="1"/>
</dbReference>
<dbReference type="EC" id="2.1.1.190" evidence="7"/>
<feature type="active site" evidence="5">
    <location>
        <position position="423"/>
    </location>
</feature>
<feature type="binding site" evidence="4">
    <location>
        <position position="296"/>
    </location>
    <ligand>
        <name>S-adenosyl-L-methionine</name>
        <dbReference type="ChEBI" id="CHEBI:59789"/>
    </ligand>
</feature>
<dbReference type="InterPro" id="IPR030390">
    <property type="entry name" value="MeTrfase_TrmA_AS"/>
</dbReference>
<dbReference type="PROSITE" id="PS01231">
    <property type="entry name" value="TRMA_2"/>
    <property type="match status" value="1"/>
</dbReference>
<feature type="active site" description="Nucleophile" evidence="4">
    <location>
        <position position="423"/>
    </location>
</feature>
<evidence type="ECO:0000256" key="3">
    <source>
        <dbReference type="ARBA" id="ARBA00022691"/>
    </source>
</evidence>
<keyword evidence="3 4" id="KW-0949">S-adenosyl-L-methionine</keyword>
<dbReference type="InterPro" id="IPR010280">
    <property type="entry name" value="U5_MeTrfase_fam"/>
</dbReference>
<dbReference type="InterPro" id="IPR012340">
    <property type="entry name" value="NA-bd_OB-fold"/>
</dbReference>
<dbReference type="FunFam" id="2.40.50.140:FF:000097">
    <property type="entry name" value="23S rRNA (uracil(1939)-C(5))-methyltransferase RlmD"/>
    <property type="match status" value="1"/>
</dbReference>
<dbReference type="NCBIfam" id="TIGR00479">
    <property type="entry name" value="rumA"/>
    <property type="match status" value="1"/>
</dbReference>
<dbReference type="GO" id="GO:0006396">
    <property type="term" value="P:RNA processing"/>
    <property type="evidence" value="ECO:0007669"/>
    <property type="project" value="InterPro"/>
</dbReference>
<evidence type="ECO:0000259" key="6">
    <source>
        <dbReference type="PROSITE" id="PS50926"/>
    </source>
</evidence>
<dbReference type="PANTHER" id="PTHR11061">
    <property type="entry name" value="RNA M5U METHYLTRANSFERASE"/>
    <property type="match status" value="1"/>
</dbReference>
<feature type="binding site" evidence="4">
    <location>
        <position position="325"/>
    </location>
    <ligand>
        <name>S-adenosyl-L-methionine</name>
        <dbReference type="ChEBI" id="CHEBI:59789"/>
    </ligand>
</feature>
<dbReference type="InterPro" id="IPR002792">
    <property type="entry name" value="TRAM_dom"/>
</dbReference>
<dbReference type="AlphaFoldDB" id="A0A7C3UZ25"/>
<dbReference type="GO" id="GO:0009451">
    <property type="term" value="P:RNA modification"/>
    <property type="evidence" value="ECO:0007669"/>
    <property type="project" value="UniProtKB-ARBA"/>
</dbReference>
<keyword evidence="1 4" id="KW-0489">Methyltransferase</keyword>
<comment type="similarity">
    <text evidence="4">Belongs to the class I-like SAM-binding methyltransferase superfamily. RNA M5U methyltransferase family.</text>
</comment>
<name>A0A7C3UZ25_9BACT</name>
<evidence type="ECO:0000256" key="5">
    <source>
        <dbReference type="PROSITE-ProRule" id="PRU10015"/>
    </source>
</evidence>
<dbReference type="Pfam" id="PF01938">
    <property type="entry name" value="TRAM"/>
    <property type="match status" value="1"/>
</dbReference>
<dbReference type="SUPFAM" id="SSF53335">
    <property type="entry name" value="S-adenosyl-L-methionine-dependent methyltransferases"/>
    <property type="match status" value="1"/>
</dbReference>
<dbReference type="PROSITE" id="PS01230">
    <property type="entry name" value="TRMA_1"/>
    <property type="match status" value="1"/>
</dbReference>
<gene>
    <name evidence="7" type="primary">rlmD</name>
    <name evidence="7" type="ORF">ENW96_11760</name>
</gene>
<dbReference type="Gene3D" id="2.40.50.140">
    <property type="entry name" value="Nucleic acid-binding proteins"/>
    <property type="match status" value="1"/>
</dbReference>
<dbReference type="PROSITE" id="PS50926">
    <property type="entry name" value="TRAM"/>
    <property type="match status" value="1"/>
</dbReference>
<feature type="binding site" evidence="4">
    <location>
        <position position="346"/>
    </location>
    <ligand>
        <name>S-adenosyl-L-methionine</name>
        <dbReference type="ChEBI" id="CHEBI:59789"/>
    </ligand>
</feature>
<dbReference type="GO" id="GO:0032259">
    <property type="term" value="P:methylation"/>
    <property type="evidence" value="ECO:0007669"/>
    <property type="project" value="UniProtKB-KW"/>
</dbReference>
<dbReference type="PROSITE" id="PS51687">
    <property type="entry name" value="SAM_MT_RNA_M5U"/>
    <property type="match status" value="1"/>
</dbReference>
<dbReference type="InterPro" id="IPR029063">
    <property type="entry name" value="SAM-dependent_MTases_sf"/>
</dbReference>
<dbReference type="CDD" id="cd02440">
    <property type="entry name" value="AdoMet_MTases"/>
    <property type="match status" value="1"/>
</dbReference>
<dbReference type="PANTHER" id="PTHR11061:SF30">
    <property type="entry name" value="TRNA (URACIL(54)-C(5))-METHYLTRANSFERASE"/>
    <property type="match status" value="1"/>
</dbReference>
<protein>
    <submittedName>
        <fullName evidence="7">23S rRNA (Uracil(1939)-C(5))-methyltransferase RlmD</fullName>
        <ecNumber evidence="7">2.1.1.190</ecNumber>
    </submittedName>
</protein>
<evidence type="ECO:0000256" key="4">
    <source>
        <dbReference type="PROSITE-ProRule" id="PRU01024"/>
    </source>
</evidence>
<dbReference type="Pfam" id="PF05958">
    <property type="entry name" value="tRNA_U5-meth_tr"/>
    <property type="match status" value="1"/>
</dbReference>
<sequence length="471" mass="52301">MTPEMKTATCPFSAGMEIDLPIDKLAFGGKALGRVDGFVVFVDRALPGQKVRARITRIKKQFAEAQVVQVLEQSPAYVTPFCPHFGLCGGCDWQDLAYEEQLHWKRLHLQDCLKHLAGLSPTVIQPTVPSPQERFYRNKMEFTFAPAEDSACLLGLHTRGSTDRVFDLEHCFLQSRQSPEIVKEVRHWCGRSLRPAYNPQTRRGYWRFLVVREGKRTGQTLVHLLTSDQEDRGAVERLACHLKEQFPEITTLVHSRSRKKAHLAAGGAVRSLWGPGYIEEHIGDLRLRVSAHSFLQTNSLAAEGLYNTIGRLGEFTGSETVWDLYCGAGGIGLFLAPKVGRVVGFELAAAAVADAVTNSRLNNLTNCRFVAGDLKERLPETLKTRSHPLPEVVVADPPRSGLHPRVVEALKELAPRRLIYVSCNPATLARDLGLLKGHYEILAVQPFDLFPHTAHLEGVVSLERRAGGARG</sequence>
<dbReference type="EMBL" id="DTMF01000288">
    <property type="protein sequence ID" value="HGF35036.1"/>
    <property type="molecule type" value="Genomic_DNA"/>
</dbReference>
<dbReference type="GO" id="GO:0008757">
    <property type="term" value="F:S-adenosylmethionine-dependent methyltransferase activity"/>
    <property type="evidence" value="ECO:0007669"/>
    <property type="project" value="UniProtKB-ARBA"/>
</dbReference>
<feature type="binding site" evidence="4">
    <location>
        <position position="396"/>
    </location>
    <ligand>
        <name>S-adenosyl-L-methionine</name>
        <dbReference type="ChEBI" id="CHEBI:59789"/>
    </ligand>
</feature>
<feature type="domain" description="TRAM" evidence="6">
    <location>
        <begin position="11"/>
        <end position="69"/>
    </location>
</feature>
<comment type="caution">
    <text evidence="7">The sequence shown here is derived from an EMBL/GenBank/DDBJ whole genome shotgun (WGS) entry which is preliminary data.</text>
</comment>